<keyword evidence="2" id="KW-1185">Reference proteome</keyword>
<comment type="caution">
    <text evidence="1">The sequence shown here is derived from an EMBL/GenBank/DDBJ whole genome shotgun (WGS) entry which is preliminary data.</text>
</comment>
<protein>
    <submittedName>
        <fullName evidence="1">Uncharacterized protein</fullName>
    </submittedName>
</protein>
<dbReference type="EMBL" id="CAJGYO010000012">
    <property type="protein sequence ID" value="CAD6264403.1"/>
    <property type="molecule type" value="Genomic_DNA"/>
</dbReference>
<evidence type="ECO:0000313" key="2">
    <source>
        <dbReference type="Proteomes" id="UP000604825"/>
    </source>
</evidence>
<organism evidence="1 2">
    <name type="scientific">Miscanthus lutarioriparius</name>
    <dbReference type="NCBI Taxonomy" id="422564"/>
    <lineage>
        <taxon>Eukaryota</taxon>
        <taxon>Viridiplantae</taxon>
        <taxon>Streptophyta</taxon>
        <taxon>Embryophyta</taxon>
        <taxon>Tracheophyta</taxon>
        <taxon>Spermatophyta</taxon>
        <taxon>Magnoliopsida</taxon>
        <taxon>Liliopsida</taxon>
        <taxon>Poales</taxon>
        <taxon>Poaceae</taxon>
        <taxon>PACMAD clade</taxon>
        <taxon>Panicoideae</taxon>
        <taxon>Andropogonodae</taxon>
        <taxon>Andropogoneae</taxon>
        <taxon>Saccharinae</taxon>
        <taxon>Miscanthus</taxon>
    </lineage>
</organism>
<dbReference type="Proteomes" id="UP000604825">
    <property type="component" value="Unassembled WGS sequence"/>
</dbReference>
<dbReference type="AlphaFoldDB" id="A0A811QTL5"/>
<gene>
    <name evidence="1" type="ORF">NCGR_LOCUS47708</name>
</gene>
<proteinExistence type="predicted"/>
<accession>A0A811QTL5</accession>
<name>A0A811QTL5_9POAL</name>
<sequence>MEPNFKLILKELAQLNRRFDEQDASLNQRFADLEHSLSERSAAVDSCFDDMVASQATATVSARRYIKDEHDDHVAMLKSATTELCAWQPGVDGVLNDIQISMQKLAKSLDRAVFDEIPHGSGVFNTPTKVAAHSSARFPVDQHVVGHHVEPTTHDTRSRVVTTWIPIPAKGTSFNSHPVHPIFPASCSREAHPHLAVVPTSFHHSRSSTGSSPFYMAVFLSFRFSCSMEIIHGGGAHAAKNLRYVRSRSIPLDQSGRALDGRGCCSLVLVCLRSCPWPLENPSVA</sequence>
<evidence type="ECO:0000313" key="1">
    <source>
        <dbReference type="EMBL" id="CAD6264403.1"/>
    </source>
</evidence>
<reference evidence="1" key="1">
    <citation type="submission" date="2020-10" db="EMBL/GenBank/DDBJ databases">
        <authorList>
            <person name="Han B."/>
            <person name="Lu T."/>
            <person name="Zhao Q."/>
            <person name="Huang X."/>
            <person name="Zhao Y."/>
        </authorList>
    </citation>
    <scope>NUCLEOTIDE SEQUENCE</scope>
</reference>